<proteinExistence type="predicted"/>
<feature type="region of interest" description="Disordered" evidence="1">
    <location>
        <begin position="65"/>
        <end position="88"/>
    </location>
</feature>
<gene>
    <name evidence="2" type="ORF">SAMN05660750_04071</name>
</gene>
<dbReference type="Proteomes" id="UP000190130">
    <property type="component" value="Unassembled WGS sequence"/>
</dbReference>
<sequence>MASEEALRPVFVTRKTAAKLMEISTDTFDLWLQQGFVPRAHINRGQIMRWHWPSVEQKLAPPPEMEKPAWVMPEGPYVRPPRGRRPKP</sequence>
<dbReference type="EMBL" id="FUYX01000013">
    <property type="protein sequence ID" value="SKC08054.1"/>
    <property type="molecule type" value="Genomic_DNA"/>
</dbReference>
<reference evidence="2 3" key="1">
    <citation type="submission" date="2017-02" db="EMBL/GenBank/DDBJ databases">
        <authorList>
            <person name="Peterson S.W."/>
        </authorList>
    </citation>
    <scope>NUCLEOTIDE SEQUENCE [LARGE SCALE GENOMIC DNA]</scope>
    <source>
        <strain evidence="2 3">DSM 9653</strain>
    </source>
</reference>
<name>A0A1T5GHX5_9HYPH</name>
<evidence type="ECO:0008006" key="4">
    <source>
        <dbReference type="Google" id="ProtNLM"/>
    </source>
</evidence>
<dbReference type="AlphaFoldDB" id="A0A1T5GHX5"/>
<evidence type="ECO:0000256" key="1">
    <source>
        <dbReference type="SAM" id="MobiDB-lite"/>
    </source>
</evidence>
<organism evidence="2 3">
    <name type="scientific">Bosea thiooxidans</name>
    <dbReference type="NCBI Taxonomy" id="53254"/>
    <lineage>
        <taxon>Bacteria</taxon>
        <taxon>Pseudomonadati</taxon>
        <taxon>Pseudomonadota</taxon>
        <taxon>Alphaproteobacteria</taxon>
        <taxon>Hyphomicrobiales</taxon>
        <taxon>Boseaceae</taxon>
        <taxon>Bosea</taxon>
    </lineage>
</organism>
<evidence type="ECO:0000313" key="2">
    <source>
        <dbReference type="EMBL" id="SKC08054.1"/>
    </source>
</evidence>
<dbReference type="OrthoDB" id="7574435at2"/>
<accession>A0A1T5GHX5</accession>
<evidence type="ECO:0000313" key="3">
    <source>
        <dbReference type="Proteomes" id="UP000190130"/>
    </source>
</evidence>
<dbReference type="RefSeq" id="WP_139384481.1">
    <property type="nucleotide sequence ID" value="NZ_FUYX01000013.1"/>
</dbReference>
<protein>
    <recommendedName>
        <fullName evidence="4">Helix-turn-helix domain-containing protein</fullName>
    </recommendedName>
</protein>